<feature type="compositionally biased region" description="Basic and acidic residues" evidence="1">
    <location>
        <begin position="50"/>
        <end position="67"/>
    </location>
</feature>
<accession>A0ABS9AL65</accession>
<name>A0ABS9AL65_9GAMM</name>
<feature type="chain" id="PRO_5047253241" evidence="2">
    <location>
        <begin position="25"/>
        <end position="124"/>
    </location>
</feature>
<keyword evidence="2" id="KW-0732">Signal</keyword>
<gene>
    <name evidence="3" type="ORF">HOP51_20655</name>
</gene>
<feature type="region of interest" description="Disordered" evidence="1">
    <location>
        <begin position="24"/>
        <end position="124"/>
    </location>
</feature>
<evidence type="ECO:0000256" key="1">
    <source>
        <dbReference type="SAM" id="MobiDB-lite"/>
    </source>
</evidence>
<dbReference type="RefSeq" id="WP_234275763.1">
    <property type="nucleotide sequence ID" value="NZ_JABFTT010000023.1"/>
</dbReference>
<evidence type="ECO:0000256" key="2">
    <source>
        <dbReference type="SAM" id="SignalP"/>
    </source>
</evidence>
<feature type="signal peptide" evidence="2">
    <location>
        <begin position="1"/>
        <end position="24"/>
    </location>
</feature>
<dbReference type="Proteomes" id="UP001320122">
    <property type="component" value="Unassembled WGS sequence"/>
</dbReference>
<protein>
    <submittedName>
        <fullName evidence="3">Uncharacterized protein</fullName>
    </submittedName>
</protein>
<comment type="caution">
    <text evidence="3">The sequence shown here is derived from an EMBL/GenBank/DDBJ whole genome shotgun (WGS) entry which is preliminary data.</text>
</comment>
<evidence type="ECO:0000313" key="3">
    <source>
        <dbReference type="EMBL" id="MCE8022500.1"/>
    </source>
</evidence>
<keyword evidence="4" id="KW-1185">Reference proteome</keyword>
<reference evidence="3 4" key="1">
    <citation type="journal article" date="2021" name="Front. Microbiol.">
        <title>Aerobic Denitrification and Heterotrophic Sulfur Oxidation in the Genus Halomonas Revealed by Six Novel Species Characterizations and Genome-Based Analysis.</title>
        <authorList>
            <person name="Wang L."/>
            <person name="Shao Z."/>
        </authorList>
    </citation>
    <scope>NUCLEOTIDE SEQUENCE [LARGE SCALE GENOMIC DNA]</scope>
    <source>
        <strain evidence="3 4">MCCC 1A11036</strain>
    </source>
</reference>
<sequence length="124" mass="13115">MSNYKGMGMLMAALSLGLATTAFGQDAFPEPSTSAQPGSIAEEAQIGTIEAREDDLGVARDDSEQDMHGTGADDEAVSGSAATSGQERDEGSPYADLEPDDPGLDEPRQPIRPGQMEQERERVE</sequence>
<evidence type="ECO:0000313" key="4">
    <source>
        <dbReference type="Proteomes" id="UP001320122"/>
    </source>
</evidence>
<dbReference type="EMBL" id="JABFTT010000023">
    <property type="protein sequence ID" value="MCE8022500.1"/>
    <property type="molecule type" value="Genomic_DNA"/>
</dbReference>
<proteinExistence type="predicted"/>
<organism evidence="3 4">
    <name type="scientific">Billgrantia zhangzhouensis</name>
    <dbReference type="NCBI Taxonomy" id="2733481"/>
    <lineage>
        <taxon>Bacteria</taxon>
        <taxon>Pseudomonadati</taxon>
        <taxon>Pseudomonadota</taxon>
        <taxon>Gammaproteobacteria</taxon>
        <taxon>Oceanospirillales</taxon>
        <taxon>Halomonadaceae</taxon>
        <taxon>Billgrantia</taxon>
    </lineage>
</organism>